<dbReference type="AlphaFoldDB" id="A0A177AL08"/>
<evidence type="ECO:0000313" key="1">
    <source>
        <dbReference type="EMBL" id="OAF62490.1"/>
    </source>
</evidence>
<dbReference type="Proteomes" id="UP000077154">
    <property type="component" value="Unassembled WGS sequence"/>
</dbReference>
<dbReference type="RefSeq" id="XP_024327762.1">
    <property type="nucleotide sequence ID" value="XM_024464568.1"/>
</dbReference>
<sequence>MYAKYVYKYAKYVYKYTKYGYTKYDEPQGPQGAIKHPKLCMQPAAGRDLVIIHCRDTITGSAV</sequence>
<proteinExistence type="predicted"/>
<reference evidence="1" key="1">
    <citation type="submission" date="2016-03" db="EMBL/GenBank/DDBJ databases">
        <title>Updated assembly of Pseudogymnoascus destructans, the fungus causing white-nose syndrome of bats.</title>
        <authorList>
            <person name="Palmer J.M."/>
            <person name="Drees K.P."/>
            <person name="Foster J.T."/>
            <person name="Lindner D.L."/>
        </authorList>
    </citation>
    <scope>NUCLEOTIDE SEQUENCE [LARGE SCALE GENOMIC DNA]</scope>
    <source>
        <strain evidence="1">20631-21</strain>
    </source>
</reference>
<dbReference type="EMBL" id="KV441387">
    <property type="protein sequence ID" value="OAF62490.1"/>
    <property type="molecule type" value="Genomic_DNA"/>
</dbReference>
<organism evidence="1">
    <name type="scientific">Pseudogymnoascus destructans</name>
    <dbReference type="NCBI Taxonomy" id="655981"/>
    <lineage>
        <taxon>Eukaryota</taxon>
        <taxon>Fungi</taxon>
        <taxon>Dikarya</taxon>
        <taxon>Ascomycota</taxon>
        <taxon>Pezizomycotina</taxon>
        <taxon>Leotiomycetes</taxon>
        <taxon>Thelebolales</taxon>
        <taxon>Thelebolaceae</taxon>
        <taxon>Pseudogymnoascus</taxon>
    </lineage>
</organism>
<protein>
    <submittedName>
        <fullName evidence="1">Uncharacterized protein</fullName>
    </submittedName>
</protein>
<dbReference type="GeneID" id="36283974"/>
<accession>A0A177AL08</accession>
<name>A0A177AL08_9PEZI</name>
<gene>
    <name evidence="1" type="ORF">VC83_00881</name>
</gene>